<evidence type="ECO:0000256" key="3">
    <source>
        <dbReference type="ARBA" id="ARBA00022833"/>
    </source>
</evidence>
<evidence type="ECO:0000256" key="1">
    <source>
        <dbReference type="ARBA" id="ARBA00022723"/>
    </source>
</evidence>
<dbReference type="PROSITE" id="PS51128">
    <property type="entry name" value="ZF_DKSA_2"/>
    <property type="match status" value="1"/>
</dbReference>
<feature type="zinc finger region" description="dksA C4-type" evidence="4">
    <location>
        <begin position="50"/>
        <end position="74"/>
    </location>
</feature>
<keyword evidence="3" id="KW-0862">Zinc</keyword>
<dbReference type="PROSITE" id="PS01102">
    <property type="entry name" value="ZF_DKSA_1"/>
    <property type="match status" value="1"/>
</dbReference>
<dbReference type="InterPro" id="IPR020460">
    <property type="entry name" value="Znf_C4-type_bac"/>
</dbReference>
<gene>
    <name evidence="6" type="ORF">NP603_13780</name>
</gene>
<evidence type="ECO:0000256" key="2">
    <source>
        <dbReference type="ARBA" id="ARBA00022771"/>
    </source>
</evidence>
<keyword evidence="2" id="KW-0863">Zinc-finger</keyword>
<dbReference type="EMBL" id="JANIBM010000017">
    <property type="protein sequence ID" value="MCQ8182187.1"/>
    <property type="molecule type" value="Genomic_DNA"/>
</dbReference>
<proteinExistence type="predicted"/>
<organism evidence="6 7">
    <name type="scientific">Methylomonas aurea</name>
    <dbReference type="NCBI Taxonomy" id="2952224"/>
    <lineage>
        <taxon>Bacteria</taxon>
        <taxon>Pseudomonadati</taxon>
        <taxon>Pseudomonadota</taxon>
        <taxon>Gammaproteobacteria</taxon>
        <taxon>Methylococcales</taxon>
        <taxon>Methylococcaceae</taxon>
        <taxon>Methylomonas</taxon>
    </lineage>
</organism>
<comment type="caution">
    <text evidence="6">The sequence shown here is derived from an EMBL/GenBank/DDBJ whole genome shotgun (WGS) entry which is preliminary data.</text>
</comment>
<evidence type="ECO:0000313" key="7">
    <source>
        <dbReference type="Proteomes" id="UP001524569"/>
    </source>
</evidence>
<feature type="domain" description="Zinc finger DksA/TraR C4-type" evidence="5">
    <location>
        <begin position="48"/>
        <end position="76"/>
    </location>
</feature>
<dbReference type="Proteomes" id="UP001524569">
    <property type="component" value="Unassembled WGS sequence"/>
</dbReference>
<dbReference type="PRINTS" id="PR00618">
    <property type="entry name" value="DKSAZNFINGER"/>
</dbReference>
<keyword evidence="7" id="KW-1185">Reference proteome</keyword>
<sequence length="85" mass="9673">MKGLEALENSEHMTEDELGQRAEQFTHDLALLKHRQAHGFDPNAISAEWCDACGNEIPEARRKALPGVVLCVDCARMEELREKRR</sequence>
<name>A0ABT1UJ82_9GAMM</name>
<dbReference type="PANTHER" id="PTHR38777">
    <property type="entry name" value="FELS-2 PROPHAGE PROTEIN"/>
    <property type="match status" value="1"/>
</dbReference>
<reference evidence="6 7" key="1">
    <citation type="submission" date="2022-07" db="EMBL/GenBank/DDBJ databases">
        <title>Methylomonas rivi sp. nov., Methylomonas rosea sp. nov., Methylomonas aureus sp. nov. and Methylomonas subterranea sp. nov., four novel methanotrophs isolated from a freshwater creek and the deep terrestrial subsurface.</title>
        <authorList>
            <person name="Abin C."/>
            <person name="Sankaranarayanan K."/>
            <person name="Garner C."/>
            <person name="Sindelar R."/>
            <person name="Kotary K."/>
            <person name="Garner R."/>
            <person name="Barclay S."/>
            <person name="Lawson P."/>
            <person name="Krumholz L."/>
        </authorList>
    </citation>
    <scope>NUCLEOTIDE SEQUENCE [LARGE SCALE GENOMIC DNA]</scope>
    <source>
        <strain evidence="6 7">SURF-1</strain>
    </source>
</reference>
<evidence type="ECO:0000313" key="6">
    <source>
        <dbReference type="EMBL" id="MCQ8182187.1"/>
    </source>
</evidence>
<dbReference type="PANTHER" id="PTHR38777:SF1">
    <property type="entry name" value="DNAK SUPPRESSOR PROTEIN"/>
    <property type="match status" value="1"/>
</dbReference>
<dbReference type="Pfam" id="PF01258">
    <property type="entry name" value="zf-dskA_traR"/>
    <property type="match status" value="1"/>
</dbReference>
<accession>A0ABT1UJ82</accession>
<keyword evidence="1" id="KW-0479">Metal-binding</keyword>
<dbReference type="RefSeq" id="WP_256611478.1">
    <property type="nucleotide sequence ID" value="NZ_JANIBM010000017.1"/>
</dbReference>
<evidence type="ECO:0000259" key="5">
    <source>
        <dbReference type="Pfam" id="PF01258"/>
    </source>
</evidence>
<dbReference type="SUPFAM" id="SSF57716">
    <property type="entry name" value="Glucocorticoid receptor-like (DNA-binding domain)"/>
    <property type="match status" value="1"/>
</dbReference>
<evidence type="ECO:0000256" key="4">
    <source>
        <dbReference type="PROSITE-ProRule" id="PRU00510"/>
    </source>
</evidence>
<dbReference type="InterPro" id="IPR020458">
    <property type="entry name" value="Znf_DskA_TraR_CS"/>
</dbReference>
<dbReference type="Gene3D" id="1.20.120.910">
    <property type="entry name" value="DksA, coiled-coil domain"/>
    <property type="match status" value="1"/>
</dbReference>
<dbReference type="InterPro" id="IPR000962">
    <property type="entry name" value="Znf_DskA_TraR"/>
</dbReference>
<protein>
    <submittedName>
        <fullName evidence="6">TraR/DksA C4-type zinc finger protein</fullName>
    </submittedName>
</protein>